<comment type="caution">
    <text evidence="1">The sequence shown here is derived from an EMBL/GenBank/DDBJ whole genome shotgun (WGS) entry which is preliminary data.</text>
</comment>
<organism evidence="1 2">
    <name type="scientific">Providencia huashanensis</name>
    <dbReference type="NCBI Taxonomy" id="3037798"/>
    <lineage>
        <taxon>Bacteria</taxon>
        <taxon>Pseudomonadati</taxon>
        <taxon>Pseudomonadota</taxon>
        <taxon>Gammaproteobacteria</taxon>
        <taxon>Enterobacterales</taxon>
        <taxon>Morganellaceae</taxon>
        <taxon>Providencia</taxon>
    </lineage>
</organism>
<accession>A0AA42FLH2</accession>
<dbReference type="EMBL" id="JARRYG010000038">
    <property type="protein sequence ID" value="MDG4698833.1"/>
    <property type="molecule type" value="Genomic_DNA"/>
</dbReference>
<dbReference type="AlphaFoldDB" id="A0AA42FLH2"/>
<evidence type="ECO:0000313" key="2">
    <source>
        <dbReference type="Proteomes" id="UP001156701"/>
    </source>
</evidence>
<name>A0AA42FLH2_9GAMM</name>
<sequence length="111" mass="12981">MKRTLEVYTLHLTNGKVKNFYQLGFEYGSKSIDVKNAIIASLAFSYPIFFNKKKFVFSLHKKMKEEVEIRAFTIENVFHLYNTYIKLLNEVRLSEQSSGVSFFDVTSNHIV</sequence>
<evidence type="ECO:0000313" key="1">
    <source>
        <dbReference type="EMBL" id="MDG4698833.1"/>
    </source>
</evidence>
<dbReference type="Proteomes" id="UP001156701">
    <property type="component" value="Unassembled WGS sequence"/>
</dbReference>
<reference evidence="1" key="1">
    <citation type="submission" date="2023-03" db="EMBL/GenBank/DDBJ databases">
        <title>a new species belonging to Providencia genus.</title>
        <authorList>
            <person name="Yang W."/>
            <person name="Hu F."/>
            <person name="Shen S."/>
            <person name="Ding L."/>
            <person name="Yin D."/>
        </authorList>
    </citation>
    <scope>NUCLEOTIDE SEQUENCE</scope>
    <source>
        <strain evidence="1">CRE-3FA-0001</strain>
    </source>
</reference>
<proteinExistence type="predicted"/>
<gene>
    <name evidence="1" type="ORF">P7V44_21655</name>
</gene>
<dbReference type="RefSeq" id="WP_272664105.1">
    <property type="nucleotide sequence ID" value="NZ_JARRYG010000038.1"/>
</dbReference>
<protein>
    <submittedName>
        <fullName evidence="1">Uncharacterized protein</fullName>
    </submittedName>
</protein>